<name>A0A0L0N159_TOLOC</name>
<feature type="compositionally biased region" description="Basic and acidic residues" evidence="1">
    <location>
        <begin position="11"/>
        <end position="51"/>
    </location>
</feature>
<evidence type="ECO:0000313" key="2">
    <source>
        <dbReference type="EMBL" id="KND87863.1"/>
    </source>
</evidence>
<sequence>MNNNRPNLEGGKLKDSLMAEKELRPQRPAHGDDTSSAEPKSDQERAFGDRVKEHRRMIEVFKQADLLVQKRKEELSEEEYRALSPWKKLPSKEGVPLDEWGWDDESEDEHAASSGGK</sequence>
<protein>
    <submittedName>
        <fullName evidence="2">Uncharacterized protein</fullName>
    </submittedName>
</protein>
<dbReference type="EMBL" id="LFRF01000031">
    <property type="protein sequence ID" value="KND87863.1"/>
    <property type="molecule type" value="Genomic_DNA"/>
</dbReference>
<reference evidence="2 3" key="1">
    <citation type="journal article" date="2015" name="BMC Genomics">
        <title>The genome of the truffle-parasite Tolypocladium ophioglossoides and the evolution of antifungal peptaibiotics.</title>
        <authorList>
            <person name="Quandt C.A."/>
            <person name="Bushley K.E."/>
            <person name="Spatafora J.W."/>
        </authorList>
    </citation>
    <scope>NUCLEOTIDE SEQUENCE [LARGE SCALE GENOMIC DNA]</scope>
    <source>
        <strain evidence="2 3">CBS 100239</strain>
    </source>
</reference>
<dbReference type="AlphaFoldDB" id="A0A0L0N159"/>
<organism evidence="2 3">
    <name type="scientific">Tolypocladium ophioglossoides (strain CBS 100239)</name>
    <name type="common">Snaketongue truffleclub</name>
    <name type="synonym">Elaphocordyceps ophioglossoides</name>
    <dbReference type="NCBI Taxonomy" id="1163406"/>
    <lineage>
        <taxon>Eukaryota</taxon>
        <taxon>Fungi</taxon>
        <taxon>Dikarya</taxon>
        <taxon>Ascomycota</taxon>
        <taxon>Pezizomycotina</taxon>
        <taxon>Sordariomycetes</taxon>
        <taxon>Hypocreomycetidae</taxon>
        <taxon>Hypocreales</taxon>
        <taxon>Ophiocordycipitaceae</taxon>
        <taxon>Tolypocladium</taxon>
    </lineage>
</organism>
<evidence type="ECO:0000256" key="1">
    <source>
        <dbReference type="SAM" id="MobiDB-lite"/>
    </source>
</evidence>
<accession>A0A0L0N159</accession>
<feature type="region of interest" description="Disordered" evidence="1">
    <location>
        <begin position="1"/>
        <end position="51"/>
    </location>
</feature>
<keyword evidence="3" id="KW-1185">Reference proteome</keyword>
<feature type="region of interest" description="Disordered" evidence="1">
    <location>
        <begin position="73"/>
        <end position="117"/>
    </location>
</feature>
<evidence type="ECO:0000313" key="3">
    <source>
        <dbReference type="Proteomes" id="UP000036947"/>
    </source>
</evidence>
<dbReference type="Proteomes" id="UP000036947">
    <property type="component" value="Unassembled WGS sequence"/>
</dbReference>
<proteinExistence type="predicted"/>
<gene>
    <name evidence="2" type="ORF">TOPH_07490</name>
</gene>
<comment type="caution">
    <text evidence="2">The sequence shown here is derived from an EMBL/GenBank/DDBJ whole genome shotgun (WGS) entry which is preliminary data.</text>
</comment>